<dbReference type="AlphaFoldDB" id="A0A9P1DK11"/>
<evidence type="ECO:0000313" key="2">
    <source>
        <dbReference type="EMBL" id="CAI4010324.1"/>
    </source>
</evidence>
<evidence type="ECO:0000313" key="3">
    <source>
        <dbReference type="EMBL" id="CAL1163699.1"/>
    </source>
</evidence>
<proteinExistence type="predicted"/>
<dbReference type="EMBL" id="CAMXCT020004779">
    <property type="protein sequence ID" value="CAL1163699.1"/>
    <property type="molecule type" value="Genomic_DNA"/>
</dbReference>
<feature type="compositionally biased region" description="Low complexity" evidence="1">
    <location>
        <begin position="154"/>
        <end position="167"/>
    </location>
</feature>
<name>A0A9P1DK11_9DINO</name>
<organism evidence="2">
    <name type="scientific">Cladocopium goreaui</name>
    <dbReference type="NCBI Taxonomy" id="2562237"/>
    <lineage>
        <taxon>Eukaryota</taxon>
        <taxon>Sar</taxon>
        <taxon>Alveolata</taxon>
        <taxon>Dinophyceae</taxon>
        <taxon>Suessiales</taxon>
        <taxon>Symbiodiniaceae</taxon>
        <taxon>Cladocopium</taxon>
    </lineage>
</organism>
<feature type="region of interest" description="Disordered" evidence="1">
    <location>
        <begin position="147"/>
        <end position="167"/>
    </location>
</feature>
<feature type="region of interest" description="Disordered" evidence="1">
    <location>
        <begin position="429"/>
        <end position="461"/>
    </location>
</feature>
<feature type="compositionally biased region" description="Gly residues" evidence="1">
    <location>
        <begin position="316"/>
        <end position="332"/>
    </location>
</feature>
<feature type="compositionally biased region" description="Basic residues" evidence="1">
    <location>
        <begin position="432"/>
        <end position="445"/>
    </location>
</feature>
<protein>
    <submittedName>
        <fullName evidence="4">Integrase catalytic domain-containing protein</fullName>
    </submittedName>
</protein>
<evidence type="ECO:0000313" key="4">
    <source>
        <dbReference type="EMBL" id="CAL4797636.1"/>
    </source>
</evidence>
<feature type="compositionally biased region" description="Polar residues" evidence="1">
    <location>
        <begin position="273"/>
        <end position="287"/>
    </location>
</feature>
<comment type="caution">
    <text evidence="2">The sequence shown here is derived from an EMBL/GenBank/DDBJ whole genome shotgun (WGS) entry which is preliminary data.</text>
</comment>
<dbReference type="EMBL" id="CAMXCT030004779">
    <property type="protein sequence ID" value="CAL4797636.1"/>
    <property type="molecule type" value="Genomic_DNA"/>
</dbReference>
<gene>
    <name evidence="2" type="ORF">C1SCF055_LOCUS35602</name>
</gene>
<keyword evidence="5" id="KW-1185">Reference proteome</keyword>
<evidence type="ECO:0000313" key="5">
    <source>
        <dbReference type="Proteomes" id="UP001152797"/>
    </source>
</evidence>
<dbReference type="Proteomes" id="UP001152797">
    <property type="component" value="Unassembled WGS sequence"/>
</dbReference>
<evidence type="ECO:0000256" key="1">
    <source>
        <dbReference type="SAM" id="MobiDB-lite"/>
    </source>
</evidence>
<reference evidence="3" key="2">
    <citation type="submission" date="2024-04" db="EMBL/GenBank/DDBJ databases">
        <authorList>
            <person name="Chen Y."/>
            <person name="Shah S."/>
            <person name="Dougan E. K."/>
            <person name="Thang M."/>
            <person name="Chan C."/>
        </authorList>
    </citation>
    <scope>NUCLEOTIDE SEQUENCE [LARGE SCALE GENOMIC DNA]</scope>
</reference>
<feature type="region of interest" description="Disordered" evidence="1">
    <location>
        <begin position="269"/>
        <end position="342"/>
    </location>
</feature>
<dbReference type="EMBL" id="CAMXCT010004779">
    <property type="protein sequence ID" value="CAI4010324.1"/>
    <property type="molecule type" value="Genomic_DNA"/>
</dbReference>
<accession>A0A9P1DK11</accession>
<reference evidence="2" key="1">
    <citation type="submission" date="2022-10" db="EMBL/GenBank/DDBJ databases">
        <authorList>
            <person name="Chen Y."/>
            <person name="Dougan E. K."/>
            <person name="Chan C."/>
            <person name="Rhodes N."/>
            <person name="Thang M."/>
        </authorList>
    </citation>
    <scope>NUCLEOTIDE SEQUENCE</scope>
</reference>
<sequence length="461" mass="49908">MEPLKIEKKPVIKEEASSPTFDPVVAGECDRFIASGGLIPIQERLDKLDDHEARQRIEGFRSNPSLPSFVAYIRDTEKRCTGVKAQYEFGSTDDLQVELTGFEAWLHAENMVNKSLTPAKIPEKKSSPLSVVKAVLTRATTVDLTPTPPTACLTSPTSSVPKTSSRPAEVAARALRAKKAKWHRSMKSPTRDLDGWDNLFNMFVECGEDWTKCDLDLMEKYKDELKVTDLITRKTAAKQYEDNPDFPDQEELRLYWCWKATTETDRNARLNEVGTSSTGQVDTNTAKSKPLTAPAPTGHLQGAGTPSAGQREPPNKGGGKGGGGKSGGGKGGPKAKAAPKAKTAVQEATKAVKASGEMILECKSWRAKLQAAGPQHMVDAMVLDTSSHLDKLETDRSALESALADGKDDDTVSLATQKLCQTTKDYKAAAAHVKRASAKPKPKQKKLTESEAKEPPHGGAA</sequence>
<feature type="compositionally biased region" description="Basic and acidic residues" evidence="1">
    <location>
        <begin position="446"/>
        <end position="461"/>
    </location>
</feature>